<evidence type="ECO:0000256" key="1">
    <source>
        <dbReference type="SAM" id="MobiDB-lite"/>
    </source>
</evidence>
<dbReference type="AlphaFoldDB" id="A0A178U5L7"/>
<keyword evidence="2" id="KW-0496">Mitochondrion</keyword>
<gene>
    <name evidence="2" type="ORF">AXX17_ATUG03570</name>
</gene>
<protein>
    <submittedName>
        <fullName evidence="2">Uncharacterized protein</fullName>
    </submittedName>
</protein>
<reference evidence="3" key="1">
    <citation type="journal article" date="2016" name="Proc. Natl. Acad. Sci. U.S.A.">
        <title>Chromosome-level assembly of Arabidopsis thaliana Ler reveals the extent of translocation and inversion polymorphisms.</title>
        <authorList>
            <person name="Zapata L."/>
            <person name="Ding J."/>
            <person name="Willing E.M."/>
            <person name="Hartwig B."/>
            <person name="Bezdan D."/>
            <person name="Jiao W.B."/>
            <person name="Patel V."/>
            <person name="Velikkakam James G."/>
            <person name="Koornneef M."/>
            <person name="Ossowski S."/>
            <person name="Schneeberger K."/>
        </authorList>
    </citation>
    <scope>NUCLEOTIDE SEQUENCE [LARGE SCALE GENOMIC DNA]</scope>
    <source>
        <strain evidence="3">cv. Landsberg erecta</strain>
    </source>
</reference>
<sequence length="1000" mass="113584">MNPYFIKKGDGEPRTYFPVPEENQKEVLIHGRVQGRALASRRILILLDRPADLTYAIYRLINVQEKAIHKREVLREQQQLELDLRAESFRLSQSSKLPLLPVFFPLYLHLSEESIPTWEARVSEFRKQFSNTQRRVGVPELLKTKQRYNEPVMEFTARHDLSSILLPQTFPLRDSTTCALKTHDVEAHLSKRRRPTKDLKNGFLSLGSQGSCVGLSLVPCSPVAFLFISLTGWRNVHDTEQLQFITNLEFNNYWVKPKPYSFPSIGTGNRSLDPMQLETHSLTRWVGVSKVAPAASVGVTTYLLTRRLGLLPSRRHPKLENHQPSHKETTKLYAAERETPESVRTTIFEPEGEVLHRRVRKGPGLGRDAANESPPTGHSTSLAGPLLLLLKLCAQVIWEGVKPPPAPYSGDGAREFELLTKDFLDTKKSPTPRIVSHSVHRFGLVKIALERSREELYIPGPRMMVATPRASTNKRNGSCKGRDKAAIALARLFMARLAGNENKRKNPTGNEYFELFFMEFFQLSRKIGCNITQSPIYLFLARKTNRCLCPAHTDFILAVVGPTTLLLSFEISYEKKVDKKNNFKTGIVVQSVRAPPCQGGSCGFEPRQSRPSHNCVLRPGLATKGSNTKACILYVFECGEYGHRIELCPKQNQTDVENSPAAKEVLPNPDPQVGSEQRPFGPWMLPPNRRRKRTTWEPEARCVRTGEKSAVFQPSGKKTLSASRSTFSDTIPFYRFAALRHVAEEDSRTHARSLGRYFFLKISTNHPLVVFHDRTIVNCWVPPKKGAEAVNDGYYWRTGTYVGYREYFIVIDARISLSHQSCLKPWRIWEQAYIEQVDIAKLKAKSCFFRTGRDPQSYDTMNGKETDPPLFESLVEEELADVEGESKSRSAQRLALETLSLTSPIKLSAWIFLQRNSSGESLQLRMGPTLLNHRSRESPLIREGVVRNAGKQEKKKKQFMGEVTASKPGVQVERGRTGSHEYERKQFMGERKDDAIQLWD</sequence>
<dbReference type="AntiFam" id="ANF00013">
    <property type="entry name" value="tRNA translation"/>
</dbReference>
<feature type="region of interest" description="Disordered" evidence="1">
    <location>
        <begin position="659"/>
        <end position="689"/>
    </location>
</feature>
<geneLocation type="mitochondrion" evidence="2"/>
<dbReference type="EMBL" id="LUHQ01000021">
    <property type="protein sequence ID" value="OAO89188.1"/>
    <property type="molecule type" value="Genomic_DNA"/>
</dbReference>
<comment type="caution">
    <text evidence="2">The sequence shown here is derived from an EMBL/GenBank/DDBJ whole genome shotgun (WGS) entry which is preliminary data.</text>
</comment>
<accession>A0A178U5L7</accession>
<evidence type="ECO:0000313" key="2">
    <source>
        <dbReference type="EMBL" id="OAO89188.1"/>
    </source>
</evidence>
<organism evidence="2 3">
    <name type="scientific">Arabidopsis thaliana</name>
    <name type="common">Mouse-ear cress</name>
    <dbReference type="NCBI Taxonomy" id="3702"/>
    <lineage>
        <taxon>Eukaryota</taxon>
        <taxon>Viridiplantae</taxon>
        <taxon>Streptophyta</taxon>
        <taxon>Embryophyta</taxon>
        <taxon>Tracheophyta</taxon>
        <taxon>Spermatophyta</taxon>
        <taxon>Magnoliopsida</taxon>
        <taxon>eudicotyledons</taxon>
        <taxon>Gunneridae</taxon>
        <taxon>Pentapetalae</taxon>
        <taxon>rosids</taxon>
        <taxon>malvids</taxon>
        <taxon>Brassicales</taxon>
        <taxon>Brassicaceae</taxon>
        <taxon>Camelineae</taxon>
        <taxon>Arabidopsis</taxon>
    </lineage>
</organism>
<dbReference type="Proteomes" id="UP000078284">
    <property type="component" value="Unassembled WGS sequence"/>
</dbReference>
<feature type="region of interest" description="Disordered" evidence="1">
    <location>
        <begin position="360"/>
        <end position="380"/>
    </location>
</feature>
<evidence type="ECO:0000313" key="3">
    <source>
        <dbReference type="Proteomes" id="UP000078284"/>
    </source>
</evidence>
<proteinExistence type="predicted"/>
<dbReference type="ExpressionAtlas" id="A0A178U5L7">
    <property type="expression patterns" value="baseline"/>
</dbReference>
<name>A0A178U5L7_ARATH</name>